<dbReference type="InterPro" id="IPR013655">
    <property type="entry name" value="PAS_fold_3"/>
</dbReference>
<evidence type="ECO:0000256" key="4">
    <source>
        <dbReference type="ARBA" id="ARBA00023163"/>
    </source>
</evidence>
<evidence type="ECO:0000259" key="7">
    <source>
        <dbReference type="PROSITE" id="PS50112"/>
    </source>
</evidence>
<keyword evidence="3" id="KW-0238">DNA-binding</keyword>
<feature type="region of interest" description="Disordered" evidence="6">
    <location>
        <begin position="236"/>
        <end position="340"/>
    </location>
</feature>
<accession>A0A9P9WD75</accession>
<dbReference type="Proteomes" id="UP000829685">
    <property type="component" value="Unassembled WGS sequence"/>
</dbReference>
<keyword evidence="4" id="KW-0804">Transcription</keyword>
<evidence type="ECO:0000313" key="8">
    <source>
        <dbReference type="EMBL" id="KAI1857678.1"/>
    </source>
</evidence>
<organism evidence="8 9">
    <name type="scientific">Neoarthrinium moseri</name>
    <dbReference type="NCBI Taxonomy" id="1658444"/>
    <lineage>
        <taxon>Eukaryota</taxon>
        <taxon>Fungi</taxon>
        <taxon>Dikarya</taxon>
        <taxon>Ascomycota</taxon>
        <taxon>Pezizomycotina</taxon>
        <taxon>Sordariomycetes</taxon>
        <taxon>Xylariomycetidae</taxon>
        <taxon>Amphisphaeriales</taxon>
        <taxon>Apiosporaceae</taxon>
        <taxon>Neoarthrinium</taxon>
    </lineage>
</organism>
<dbReference type="CDD" id="cd00130">
    <property type="entry name" value="PAS"/>
    <property type="match status" value="2"/>
</dbReference>
<dbReference type="PANTHER" id="PTHR23043">
    <property type="entry name" value="HYPOXIA-INDUCIBLE FACTOR 1 ALPHA"/>
    <property type="match status" value="1"/>
</dbReference>
<feature type="compositionally biased region" description="Polar residues" evidence="6">
    <location>
        <begin position="534"/>
        <end position="549"/>
    </location>
</feature>
<evidence type="ECO:0000256" key="3">
    <source>
        <dbReference type="ARBA" id="ARBA00023125"/>
    </source>
</evidence>
<reference evidence="8" key="1">
    <citation type="submission" date="2021-03" db="EMBL/GenBank/DDBJ databases">
        <title>Revisited historic fungal species revealed as producer of novel bioactive compounds through whole genome sequencing and comparative genomics.</title>
        <authorList>
            <person name="Vignolle G.A."/>
            <person name="Hochenegger N."/>
            <person name="Mach R.L."/>
            <person name="Mach-Aigner A.R."/>
            <person name="Javad Rahimi M."/>
            <person name="Salim K.A."/>
            <person name="Chan C.M."/>
            <person name="Lim L.B.L."/>
            <person name="Cai F."/>
            <person name="Druzhinina I.S."/>
            <person name="U'Ren J.M."/>
            <person name="Derntl C."/>
        </authorList>
    </citation>
    <scope>NUCLEOTIDE SEQUENCE</scope>
    <source>
        <strain evidence="8">TUCIM 5799</strain>
    </source>
</reference>
<feature type="region of interest" description="Disordered" evidence="6">
    <location>
        <begin position="485"/>
        <end position="507"/>
    </location>
</feature>
<dbReference type="Gene3D" id="3.30.450.20">
    <property type="entry name" value="PAS domain"/>
    <property type="match status" value="1"/>
</dbReference>
<dbReference type="SMART" id="SM00091">
    <property type="entry name" value="PAS"/>
    <property type="match status" value="2"/>
</dbReference>
<dbReference type="NCBIfam" id="TIGR00229">
    <property type="entry name" value="sensory_box"/>
    <property type="match status" value="1"/>
</dbReference>
<feature type="compositionally biased region" description="Polar residues" evidence="6">
    <location>
        <begin position="589"/>
        <end position="619"/>
    </location>
</feature>
<dbReference type="SUPFAM" id="SSF55785">
    <property type="entry name" value="PYP-like sensor domain (PAS domain)"/>
    <property type="match status" value="1"/>
</dbReference>
<keyword evidence="2" id="KW-0805">Transcription regulation</keyword>
<evidence type="ECO:0000256" key="2">
    <source>
        <dbReference type="ARBA" id="ARBA00023015"/>
    </source>
</evidence>
<evidence type="ECO:0000256" key="5">
    <source>
        <dbReference type="ARBA" id="ARBA00023242"/>
    </source>
</evidence>
<comment type="subcellular location">
    <subcellularLocation>
        <location evidence="1">Nucleus</location>
    </subcellularLocation>
</comment>
<comment type="caution">
    <text evidence="8">The sequence shown here is derived from an EMBL/GenBank/DDBJ whole genome shotgun (WGS) entry which is preliminary data.</text>
</comment>
<protein>
    <recommendedName>
        <fullName evidence="7">PAS domain-containing protein</fullName>
    </recommendedName>
</protein>
<proteinExistence type="predicted"/>
<feature type="domain" description="PAS" evidence="7">
    <location>
        <begin position="18"/>
        <end position="70"/>
    </location>
</feature>
<dbReference type="EMBL" id="JAFIMR010000039">
    <property type="protein sequence ID" value="KAI1857678.1"/>
    <property type="molecule type" value="Genomic_DNA"/>
</dbReference>
<feature type="region of interest" description="Disordered" evidence="6">
    <location>
        <begin position="576"/>
        <end position="619"/>
    </location>
</feature>
<feature type="compositionally biased region" description="Low complexity" evidence="6">
    <location>
        <begin position="293"/>
        <end position="310"/>
    </location>
</feature>
<dbReference type="GO" id="GO:0000981">
    <property type="term" value="F:DNA-binding transcription factor activity, RNA polymerase II-specific"/>
    <property type="evidence" value="ECO:0007669"/>
    <property type="project" value="TreeGrafter"/>
</dbReference>
<dbReference type="InterPro" id="IPR000014">
    <property type="entry name" value="PAS"/>
</dbReference>
<sequence>MEEHFGTMEHTFMTIHNLSAEANILFASDSIAEILGYQPHEVQGRSCFDYFHPDEVPFARTVHSRGVRLDKAASLHYVRVQSRDGQWISCECCFTVVHDVLVACTSIYRRGSKSQRRAIDAPQIRRIFSSSPRDPRYHMLEHLSPKFKMTPVEREPRAALILNRFTRPLSIMYATDAVAQILGLRPEQLQNKSFYQCIADNCLADAVRCLESAKSNDSIAYLRFWFRDPRTLEDFGIDEDGEVDGHAGGGSPSSSDSDGGAQLATPMDIDSEEPVVKTEPRSPDVSSAEPMQTATGESSASSGAPVGVVPEGLSYQASHSGQSPPQPAADQGAQNGNAHRPEPIATFELEAVVSCTSDGLVVILRRARPPIPTAYPPSLHTGFQNGLFAAPWGEQPIQPYYPPENYHRFSPPLLPEYMPLQEHVKAAGGPPVDQLMRSIRDVAVFAWALVGINGNLASHCHGIPQGEAQPDGLPIWDPNAGKTSYLGPENQASRRWSRPAISDGKGKGIAHSTGMNMDGFAGADHYGIATAGPSTTTQSYSHSSWTNAGQDGHGLGGPIYQQPQYSSHMLPRSEAYTAQGPWAEAGANEAQQHNGNQGIPTTQPSNAEDGQPSSRNLWQ</sequence>
<evidence type="ECO:0000313" key="9">
    <source>
        <dbReference type="Proteomes" id="UP000829685"/>
    </source>
</evidence>
<dbReference type="PROSITE" id="PS50112">
    <property type="entry name" value="PAS"/>
    <property type="match status" value="1"/>
</dbReference>
<dbReference type="InterPro" id="IPR035965">
    <property type="entry name" value="PAS-like_dom_sf"/>
</dbReference>
<dbReference type="PANTHER" id="PTHR23043:SF17">
    <property type="entry name" value="PROTEIN SIMILAR"/>
    <property type="match status" value="1"/>
</dbReference>
<keyword evidence="9" id="KW-1185">Reference proteome</keyword>
<name>A0A9P9WD75_9PEZI</name>
<dbReference type="AlphaFoldDB" id="A0A9P9WD75"/>
<dbReference type="Pfam" id="PF08447">
    <property type="entry name" value="PAS_3"/>
    <property type="match status" value="1"/>
</dbReference>
<evidence type="ECO:0000256" key="1">
    <source>
        <dbReference type="ARBA" id="ARBA00004123"/>
    </source>
</evidence>
<feature type="region of interest" description="Disordered" evidence="6">
    <location>
        <begin position="534"/>
        <end position="564"/>
    </location>
</feature>
<dbReference type="GO" id="GO:0000977">
    <property type="term" value="F:RNA polymerase II transcription regulatory region sequence-specific DNA binding"/>
    <property type="evidence" value="ECO:0007669"/>
    <property type="project" value="TreeGrafter"/>
</dbReference>
<gene>
    <name evidence="8" type="ORF">JX265_011093</name>
</gene>
<keyword evidence="5" id="KW-0539">Nucleus</keyword>
<evidence type="ECO:0000256" key="6">
    <source>
        <dbReference type="SAM" id="MobiDB-lite"/>
    </source>
</evidence>
<dbReference type="GO" id="GO:0005634">
    <property type="term" value="C:nucleus"/>
    <property type="evidence" value="ECO:0007669"/>
    <property type="project" value="UniProtKB-SubCell"/>
</dbReference>